<dbReference type="EMBL" id="UGXT01000002">
    <property type="protein sequence ID" value="SUH39600.1"/>
    <property type="molecule type" value="Genomic_DNA"/>
</dbReference>
<protein>
    <submittedName>
        <fullName evidence="1">Probable secreted protein</fullName>
    </submittedName>
</protein>
<evidence type="ECO:0000313" key="1">
    <source>
        <dbReference type="EMBL" id="SUH39600.1"/>
    </source>
</evidence>
<sequence>MVKETGGWRFDMAAAGNEILTRTIGRNELSTLQAMHAYVDAQQDYYLQNHRWAHR</sequence>
<reference evidence="1 2" key="1">
    <citation type="submission" date="2018-06" db="EMBL/GenBank/DDBJ databases">
        <authorList>
            <consortium name="Pathogen Informatics"/>
            <person name="Doyle S."/>
        </authorList>
    </citation>
    <scope>NUCLEOTIDE SEQUENCE [LARGE SCALE GENOMIC DNA]</scope>
    <source>
        <strain evidence="1 2">NCTC8261</strain>
    </source>
</reference>
<dbReference type="Pfam" id="PF11453">
    <property type="entry name" value="DUF2950"/>
    <property type="match status" value="1"/>
</dbReference>
<dbReference type="InterPro" id="IPR021556">
    <property type="entry name" value="DUF2950"/>
</dbReference>
<proteinExistence type="predicted"/>
<accession>A0A379X043</accession>
<organism evidence="1 2">
    <name type="scientific">Salmonella enterica I</name>
    <dbReference type="NCBI Taxonomy" id="59201"/>
    <lineage>
        <taxon>Bacteria</taxon>
        <taxon>Pseudomonadati</taxon>
        <taxon>Pseudomonadota</taxon>
        <taxon>Gammaproteobacteria</taxon>
        <taxon>Enterobacterales</taxon>
        <taxon>Enterobacteriaceae</taxon>
        <taxon>Salmonella</taxon>
    </lineage>
</organism>
<dbReference type="AlphaFoldDB" id="A0A379X043"/>
<dbReference type="Proteomes" id="UP000254712">
    <property type="component" value="Unassembled WGS sequence"/>
</dbReference>
<gene>
    <name evidence="1" type="primary">SBOV01131_1</name>
    <name evidence="1" type="ORF">NCTC8261_05964</name>
</gene>
<evidence type="ECO:0000313" key="2">
    <source>
        <dbReference type="Proteomes" id="UP000254712"/>
    </source>
</evidence>
<name>A0A379X043_SALET</name>